<evidence type="ECO:0000256" key="1">
    <source>
        <dbReference type="ARBA" id="ARBA00022649"/>
    </source>
</evidence>
<dbReference type="STRING" id="86166.TAGGR_3208"/>
<dbReference type="GO" id="GO:0016787">
    <property type="term" value="F:hydrolase activity"/>
    <property type="evidence" value="ECO:0007669"/>
    <property type="project" value="UniProtKB-KW"/>
</dbReference>
<accession>A0A0U9HSC0</accession>
<dbReference type="InterPro" id="IPR037038">
    <property type="entry name" value="HepT-like_sf"/>
</dbReference>
<dbReference type="InterPro" id="IPR008201">
    <property type="entry name" value="HepT-like"/>
</dbReference>
<reference evidence="6" key="1">
    <citation type="submission" date="2016-01" db="EMBL/GenBank/DDBJ databases">
        <title>Draft genome sequence of Thermodesulfovibrio aggregans strain TGE-P1.</title>
        <authorList>
            <person name="Sekiguchi Y."/>
            <person name="Ohashi A."/>
            <person name="Matsuura N."/>
            <person name="Tourlousse M.D."/>
        </authorList>
    </citation>
    <scope>NUCLEOTIDE SEQUENCE [LARGE SCALE GENOMIC DNA]</scope>
    <source>
        <strain evidence="6">TGE-P1</strain>
    </source>
</reference>
<dbReference type="AlphaFoldDB" id="A0A0U9HSC0"/>
<protein>
    <submittedName>
        <fullName evidence="5">Uncharacterized conserved protein YutE, UPF0331/DUF86 family</fullName>
    </submittedName>
</protein>
<gene>
    <name evidence="5" type="ORF">TAGGR_3208</name>
</gene>
<proteinExistence type="inferred from homology"/>
<sequence length="150" mass="17167">MKLDLNRIEKYLLEIIENTGKIEAILGKTNIEEKSLNEINILALKYLVIEISEAMANVLQHLLAKQYGIAVKGYLDTVKKAHEKGIISNELIKKLKPFFDFRNSLIHRYWVIDDATFLKNLSKGYNDLSDFCVEIKNFLKGGSFDGNTTQ</sequence>
<evidence type="ECO:0000313" key="5">
    <source>
        <dbReference type="EMBL" id="GAQ95732.1"/>
    </source>
</evidence>
<dbReference type="SUPFAM" id="SSF81593">
    <property type="entry name" value="Nucleotidyltransferase substrate binding subunit/domain"/>
    <property type="match status" value="1"/>
</dbReference>
<keyword evidence="2" id="KW-0540">Nuclease</keyword>
<dbReference type="Pfam" id="PF01934">
    <property type="entry name" value="HepT-like"/>
    <property type="match status" value="1"/>
</dbReference>
<keyword evidence="1" id="KW-1277">Toxin-antitoxin system</keyword>
<comment type="similarity">
    <text evidence="4">Belongs to the HepT RNase toxin family.</text>
</comment>
<name>A0A0U9HSC0_9BACT</name>
<dbReference type="PANTHER" id="PTHR33397">
    <property type="entry name" value="UPF0331 PROTEIN YUTE"/>
    <property type="match status" value="1"/>
</dbReference>
<dbReference type="OrthoDB" id="5368533at2"/>
<dbReference type="Gene3D" id="1.20.120.580">
    <property type="entry name" value="bsu32300-like"/>
    <property type="match status" value="1"/>
</dbReference>
<comment type="caution">
    <text evidence="5">The sequence shown here is derived from an EMBL/GenBank/DDBJ whole genome shotgun (WGS) entry which is preliminary data.</text>
</comment>
<evidence type="ECO:0000256" key="2">
    <source>
        <dbReference type="ARBA" id="ARBA00022722"/>
    </source>
</evidence>
<organism evidence="5 6">
    <name type="scientific">Thermodesulfovibrio aggregans</name>
    <dbReference type="NCBI Taxonomy" id="86166"/>
    <lineage>
        <taxon>Bacteria</taxon>
        <taxon>Pseudomonadati</taxon>
        <taxon>Nitrospirota</taxon>
        <taxon>Thermodesulfovibrionia</taxon>
        <taxon>Thermodesulfovibrionales</taxon>
        <taxon>Thermodesulfovibrionaceae</taxon>
        <taxon>Thermodesulfovibrio</taxon>
    </lineage>
</organism>
<keyword evidence="3" id="KW-0378">Hydrolase</keyword>
<dbReference type="GO" id="GO:0110001">
    <property type="term" value="C:toxin-antitoxin complex"/>
    <property type="evidence" value="ECO:0007669"/>
    <property type="project" value="InterPro"/>
</dbReference>
<evidence type="ECO:0000313" key="6">
    <source>
        <dbReference type="Proteomes" id="UP000054976"/>
    </source>
</evidence>
<dbReference type="RefSeq" id="WP_059177158.1">
    <property type="nucleotide sequence ID" value="NZ_BCNO01000003.1"/>
</dbReference>
<evidence type="ECO:0000256" key="4">
    <source>
        <dbReference type="ARBA" id="ARBA00024207"/>
    </source>
</evidence>
<dbReference type="EMBL" id="BCNO01000003">
    <property type="protein sequence ID" value="GAQ95732.1"/>
    <property type="molecule type" value="Genomic_DNA"/>
</dbReference>
<keyword evidence="6" id="KW-1185">Reference proteome</keyword>
<dbReference type="InterPro" id="IPR052379">
    <property type="entry name" value="Type_VII_TA_RNase"/>
</dbReference>
<evidence type="ECO:0000256" key="3">
    <source>
        <dbReference type="ARBA" id="ARBA00022801"/>
    </source>
</evidence>
<dbReference type="PANTHER" id="PTHR33397:SF5">
    <property type="entry name" value="RNASE YUTE-RELATED"/>
    <property type="match status" value="1"/>
</dbReference>
<dbReference type="Proteomes" id="UP000054976">
    <property type="component" value="Unassembled WGS sequence"/>
</dbReference>
<dbReference type="GO" id="GO:0004540">
    <property type="term" value="F:RNA nuclease activity"/>
    <property type="evidence" value="ECO:0007669"/>
    <property type="project" value="InterPro"/>
</dbReference>